<evidence type="ECO:0000313" key="2">
    <source>
        <dbReference type="Proteomes" id="UP000262939"/>
    </source>
</evidence>
<comment type="caution">
    <text evidence="1">The sequence shown here is derived from an EMBL/GenBank/DDBJ whole genome shotgun (WGS) entry which is preliminary data.</text>
</comment>
<gene>
    <name evidence="1" type="ORF">D0466_13030</name>
</gene>
<keyword evidence="2" id="KW-1185">Reference proteome</keyword>
<organism evidence="1 2">
    <name type="scientific">Peribacillus glennii</name>
    <dbReference type="NCBI Taxonomy" id="2303991"/>
    <lineage>
        <taxon>Bacteria</taxon>
        <taxon>Bacillati</taxon>
        <taxon>Bacillota</taxon>
        <taxon>Bacilli</taxon>
        <taxon>Bacillales</taxon>
        <taxon>Bacillaceae</taxon>
        <taxon>Peribacillus</taxon>
    </lineage>
</organism>
<evidence type="ECO:0000313" key="1">
    <source>
        <dbReference type="EMBL" id="RFU62870.1"/>
    </source>
</evidence>
<dbReference type="EMBL" id="QVTD01000008">
    <property type="protein sequence ID" value="RFU62870.1"/>
    <property type="molecule type" value="Genomic_DNA"/>
</dbReference>
<name>A0A372LBN8_9BACI</name>
<dbReference type="Proteomes" id="UP000262939">
    <property type="component" value="Unassembled WGS sequence"/>
</dbReference>
<accession>A0A372LBN8</accession>
<dbReference type="RefSeq" id="WP_117322997.1">
    <property type="nucleotide sequence ID" value="NZ_QVTD01000008.1"/>
</dbReference>
<reference evidence="1 2" key="1">
    <citation type="submission" date="2018-08" db="EMBL/GenBank/DDBJ databases">
        <title>Bacillus chawlae sp. nov., Bacillus glennii sp. nov., and Bacillus saganii sp. nov. Isolated from the Vehicle Assembly Building at Kennedy Space Center where the Viking Spacecraft were Assembled.</title>
        <authorList>
            <person name="Seuylemezian A."/>
            <person name="Vaishampayan P."/>
        </authorList>
    </citation>
    <scope>NUCLEOTIDE SEQUENCE [LARGE SCALE GENOMIC DNA]</scope>
    <source>
        <strain evidence="1 2">V44-8</strain>
    </source>
</reference>
<dbReference type="AlphaFoldDB" id="A0A372LBN8"/>
<dbReference type="OrthoDB" id="2893962at2"/>
<proteinExistence type="predicted"/>
<sequence length="63" mass="7330">MAKEMGILRPIEGNTFHRDLTLSNHELDSFQLGMDADSFLNHVGLNQEEVAVIRENFRLFRKK</sequence>
<protein>
    <submittedName>
        <fullName evidence="1">Uncharacterized protein</fullName>
    </submittedName>
</protein>